<evidence type="ECO:0000259" key="13">
    <source>
        <dbReference type="PROSITE" id="PS50885"/>
    </source>
</evidence>
<dbReference type="GO" id="GO:0005886">
    <property type="term" value="C:plasma membrane"/>
    <property type="evidence" value="ECO:0007669"/>
    <property type="project" value="UniProtKB-SubCell"/>
</dbReference>
<dbReference type="PANTHER" id="PTHR32089:SF39">
    <property type="entry name" value="METHYL-ACCEPTING CHEMOTAXIS PROTEIN HLYB"/>
    <property type="match status" value="1"/>
</dbReference>
<dbReference type="PROSITE" id="PS50885">
    <property type="entry name" value="HAMP"/>
    <property type="match status" value="1"/>
</dbReference>
<dbReference type="FunFam" id="1.10.287.950:FF:000001">
    <property type="entry name" value="Methyl-accepting chemotaxis sensory transducer"/>
    <property type="match status" value="1"/>
</dbReference>
<keyword evidence="8 10" id="KW-0807">Transducer</keyword>
<comment type="caution">
    <text evidence="14">The sequence shown here is derived from an EMBL/GenBank/DDBJ whole genome shotgun (WGS) entry which is preliminary data.</text>
</comment>
<keyword evidence="5 11" id="KW-0812">Transmembrane</keyword>
<dbReference type="InterPro" id="IPR003660">
    <property type="entry name" value="HAMP_dom"/>
</dbReference>
<evidence type="ECO:0000256" key="7">
    <source>
        <dbReference type="ARBA" id="ARBA00023136"/>
    </source>
</evidence>
<evidence type="ECO:0000256" key="2">
    <source>
        <dbReference type="ARBA" id="ARBA00022475"/>
    </source>
</evidence>
<keyword evidence="4" id="KW-0145">Chemotaxis</keyword>
<dbReference type="Pfam" id="PF00015">
    <property type="entry name" value="MCPsignal"/>
    <property type="match status" value="1"/>
</dbReference>
<evidence type="ECO:0000256" key="6">
    <source>
        <dbReference type="ARBA" id="ARBA00022989"/>
    </source>
</evidence>
<name>A0A7X1G7C4_9PSED</name>
<gene>
    <name evidence="14" type="ORF">H7993_15590</name>
</gene>
<keyword evidence="6 11" id="KW-1133">Transmembrane helix</keyword>
<evidence type="ECO:0000256" key="5">
    <source>
        <dbReference type="ARBA" id="ARBA00022692"/>
    </source>
</evidence>
<dbReference type="PANTHER" id="PTHR32089">
    <property type="entry name" value="METHYL-ACCEPTING CHEMOTAXIS PROTEIN MCPB"/>
    <property type="match status" value="1"/>
</dbReference>
<organism evidence="14 15">
    <name type="scientific">Pseudomonas baltica</name>
    <dbReference type="NCBI Taxonomy" id="2762576"/>
    <lineage>
        <taxon>Bacteria</taxon>
        <taxon>Pseudomonadati</taxon>
        <taxon>Pseudomonadota</taxon>
        <taxon>Gammaproteobacteria</taxon>
        <taxon>Pseudomonadales</taxon>
        <taxon>Pseudomonadaceae</taxon>
        <taxon>Pseudomonas</taxon>
    </lineage>
</organism>
<dbReference type="Proteomes" id="UP000546173">
    <property type="component" value="Unassembled WGS sequence"/>
</dbReference>
<reference evidence="14 15" key="1">
    <citation type="submission" date="2020-08" db="EMBL/GenBank/DDBJ databases">
        <title>Pseudomonas sp. nov.</title>
        <authorList>
            <person name="Gieschler S."/>
            <person name="Fiedler G."/>
            <person name="Brinks E."/>
            <person name="Boehnlein C."/>
            <person name="Franz C.M.A.P."/>
            <person name="Kabisch J."/>
        </authorList>
    </citation>
    <scope>NUCLEOTIDE SEQUENCE [LARGE SCALE GENOMIC DNA]</scope>
    <source>
        <strain evidence="14 15">MBT-2</strain>
    </source>
</reference>
<evidence type="ECO:0000256" key="4">
    <source>
        <dbReference type="ARBA" id="ARBA00022500"/>
    </source>
</evidence>
<comment type="subcellular location">
    <subcellularLocation>
        <location evidence="1">Cell membrane</location>
        <topology evidence="1">Multi-pass membrane protein</topology>
    </subcellularLocation>
</comment>
<dbReference type="AlphaFoldDB" id="A0A7X1G7C4"/>
<dbReference type="InterPro" id="IPR004089">
    <property type="entry name" value="MCPsignal_dom"/>
</dbReference>
<protein>
    <submittedName>
        <fullName evidence="14">Methyl-accepting chemotaxis protein</fullName>
    </submittedName>
</protein>
<accession>A0A7X1G7C4</accession>
<dbReference type="EMBL" id="JACMYH010000004">
    <property type="protein sequence ID" value="MBC2679818.1"/>
    <property type="molecule type" value="Genomic_DNA"/>
</dbReference>
<feature type="domain" description="HAMP" evidence="13">
    <location>
        <begin position="336"/>
        <end position="390"/>
    </location>
</feature>
<keyword evidence="2" id="KW-1003">Cell membrane</keyword>
<evidence type="ECO:0000256" key="1">
    <source>
        <dbReference type="ARBA" id="ARBA00004651"/>
    </source>
</evidence>
<evidence type="ECO:0000256" key="10">
    <source>
        <dbReference type="PROSITE-ProRule" id="PRU00284"/>
    </source>
</evidence>
<evidence type="ECO:0000256" key="3">
    <source>
        <dbReference type="ARBA" id="ARBA00022481"/>
    </source>
</evidence>
<evidence type="ECO:0000259" key="12">
    <source>
        <dbReference type="PROSITE" id="PS50111"/>
    </source>
</evidence>
<dbReference type="PROSITE" id="PS50111">
    <property type="entry name" value="CHEMOTAXIS_TRANSDUC_2"/>
    <property type="match status" value="1"/>
</dbReference>
<evidence type="ECO:0000256" key="11">
    <source>
        <dbReference type="SAM" id="Phobius"/>
    </source>
</evidence>
<evidence type="ECO:0000313" key="14">
    <source>
        <dbReference type="EMBL" id="MBC2679818.1"/>
    </source>
</evidence>
<keyword evidence="15" id="KW-1185">Reference proteome</keyword>
<evidence type="ECO:0000256" key="9">
    <source>
        <dbReference type="ARBA" id="ARBA00029447"/>
    </source>
</evidence>
<dbReference type="Gene3D" id="3.30.450.20">
    <property type="entry name" value="PAS domain"/>
    <property type="match status" value="1"/>
</dbReference>
<dbReference type="CDD" id="cd11386">
    <property type="entry name" value="MCP_signal"/>
    <property type="match status" value="1"/>
</dbReference>
<dbReference type="Gene3D" id="1.10.287.950">
    <property type="entry name" value="Methyl-accepting chemotaxis protein"/>
    <property type="match status" value="1"/>
</dbReference>
<dbReference type="GO" id="GO:0007165">
    <property type="term" value="P:signal transduction"/>
    <property type="evidence" value="ECO:0007669"/>
    <property type="project" value="UniProtKB-KW"/>
</dbReference>
<dbReference type="GO" id="GO:0006935">
    <property type="term" value="P:chemotaxis"/>
    <property type="evidence" value="ECO:0007669"/>
    <property type="project" value="UniProtKB-KW"/>
</dbReference>
<feature type="transmembrane region" description="Helical" evidence="11">
    <location>
        <begin position="12"/>
        <end position="33"/>
    </location>
</feature>
<dbReference type="Pfam" id="PF22673">
    <property type="entry name" value="MCP-like_PDC_1"/>
    <property type="match status" value="1"/>
</dbReference>
<feature type="domain" description="Methyl-accepting transducer" evidence="12">
    <location>
        <begin position="395"/>
        <end position="631"/>
    </location>
</feature>
<dbReference type="CDD" id="cd12913">
    <property type="entry name" value="PDC1_MCP_like"/>
    <property type="match status" value="1"/>
</dbReference>
<evidence type="ECO:0000313" key="15">
    <source>
        <dbReference type="Proteomes" id="UP000546173"/>
    </source>
</evidence>
<dbReference type="SUPFAM" id="SSF58104">
    <property type="entry name" value="Methyl-accepting chemotaxis protein (MCP) signaling domain"/>
    <property type="match status" value="1"/>
</dbReference>
<keyword evidence="3" id="KW-0488">Methylation</keyword>
<sequence>MSLLPTKIMSRFSLGILFILLVTTVAIYAVMVLSGEPKLIQSNTKSAEQSATAIARQLSIQLAEVEGRVAALASLGATLPADVELVKGALAPIIDSQGDAAIAGGGLWPEPNAFSAGVPRRSFYWARSGQGLGYSEEYNAGAVDDYHAADWYVQGKASAPGRCAWSDAYEDPVSKILMTTCTVPYSRDGRFAGVATIDLTLTGLANFLKSNGQVTGGYAFAIDPSGKVLYFPAANDKPAPADEAAMLAAYPWFKGVADWRSSGQREAQTFHVDQDAQLGGAGYISLTRVPASGWVVGLATPQAHMTGIASKLTVDILTTLLPILALVFGLAWLAGRAVFSQINETTAQIDKLGEQGGGASAELDVARADEIGLLRGAVNRYAGNLRSMLKAIADEALRLQKQSDDVARLSVIMAERAETQRQDNTLLATAITEMSSSAQEVASNTTECSDTAQLSLSTARQSQGHVQQNSQTINSLTGDIASVAQAITSLGQDIESVSGVLDVIKSISAQTNLLALNAAIEAARAGEQGRGFAVVADEVRTLAGRTQASADEIQEMIGELRQASVKAVNTMVAGEDRTRTVAQQADVLSVSLGSTVVGFDDIVQRTQQIAVAAQEQSHVTQEINELAVRIHAASEDGARDASSLSELSQGMQALSTRLAGLSRQG</sequence>
<keyword evidence="7 11" id="KW-0472">Membrane</keyword>
<proteinExistence type="inferred from homology"/>
<comment type="similarity">
    <text evidence="9">Belongs to the methyl-accepting chemotaxis (MCP) protein family.</text>
</comment>
<dbReference type="SMART" id="SM00283">
    <property type="entry name" value="MA"/>
    <property type="match status" value="1"/>
</dbReference>
<evidence type="ECO:0000256" key="8">
    <source>
        <dbReference type="ARBA" id="ARBA00023224"/>
    </source>
</evidence>